<organism evidence="2 3">
    <name type="scientific">Canariomyces notabilis</name>
    <dbReference type="NCBI Taxonomy" id="2074819"/>
    <lineage>
        <taxon>Eukaryota</taxon>
        <taxon>Fungi</taxon>
        <taxon>Dikarya</taxon>
        <taxon>Ascomycota</taxon>
        <taxon>Pezizomycotina</taxon>
        <taxon>Sordariomycetes</taxon>
        <taxon>Sordariomycetidae</taxon>
        <taxon>Sordariales</taxon>
        <taxon>Chaetomiaceae</taxon>
        <taxon>Canariomyces</taxon>
    </lineage>
</organism>
<evidence type="ECO:0000313" key="3">
    <source>
        <dbReference type="Proteomes" id="UP001302812"/>
    </source>
</evidence>
<dbReference type="AlphaFoldDB" id="A0AAN6TER6"/>
<accession>A0AAN6TER6</accession>
<proteinExistence type="predicted"/>
<dbReference type="RefSeq" id="XP_064670643.1">
    <property type="nucleotide sequence ID" value="XM_064815036.1"/>
</dbReference>
<protein>
    <submittedName>
        <fullName evidence="2">Uncharacterized protein</fullName>
    </submittedName>
</protein>
<gene>
    <name evidence="2" type="ORF">N656DRAFT_778596</name>
</gene>
<feature type="compositionally biased region" description="Basic and acidic residues" evidence="1">
    <location>
        <begin position="60"/>
        <end position="69"/>
    </location>
</feature>
<reference evidence="2" key="2">
    <citation type="submission" date="2023-05" db="EMBL/GenBank/DDBJ databases">
        <authorList>
            <consortium name="Lawrence Berkeley National Laboratory"/>
            <person name="Steindorff A."/>
            <person name="Hensen N."/>
            <person name="Bonometti L."/>
            <person name="Westerberg I."/>
            <person name="Brannstrom I.O."/>
            <person name="Guillou S."/>
            <person name="Cros-Aarteil S."/>
            <person name="Calhoun S."/>
            <person name="Haridas S."/>
            <person name="Kuo A."/>
            <person name="Mondo S."/>
            <person name="Pangilinan J."/>
            <person name="Riley R."/>
            <person name="Labutti K."/>
            <person name="Andreopoulos B."/>
            <person name="Lipzen A."/>
            <person name="Chen C."/>
            <person name="Yanf M."/>
            <person name="Daum C."/>
            <person name="Ng V."/>
            <person name="Clum A."/>
            <person name="Ohm R."/>
            <person name="Martin F."/>
            <person name="Silar P."/>
            <person name="Natvig D."/>
            <person name="Lalanne C."/>
            <person name="Gautier V."/>
            <person name="Ament-Velasquez S.L."/>
            <person name="Kruys A."/>
            <person name="Hutchinson M.I."/>
            <person name="Powell A.J."/>
            <person name="Barry K."/>
            <person name="Miller A.N."/>
            <person name="Grigoriev I.V."/>
            <person name="Debuchy R."/>
            <person name="Gladieux P."/>
            <person name="Thoren M.H."/>
            <person name="Johannesson H."/>
        </authorList>
    </citation>
    <scope>NUCLEOTIDE SEQUENCE</scope>
    <source>
        <strain evidence="2">CBS 508.74</strain>
    </source>
</reference>
<evidence type="ECO:0000256" key="1">
    <source>
        <dbReference type="SAM" id="MobiDB-lite"/>
    </source>
</evidence>
<feature type="region of interest" description="Disordered" evidence="1">
    <location>
        <begin position="50"/>
        <end position="69"/>
    </location>
</feature>
<dbReference type="Proteomes" id="UP001302812">
    <property type="component" value="Unassembled WGS sequence"/>
</dbReference>
<keyword evidence="3" id="KW-1185">Reference proteome</keyword>
<comment type="caution">
    <text evidence="2">The sequence shown here is derived from an EMBL/GenBank/DDBJ whole genome shotgun (WGS) entry which is preliminary data.</text>
</comment>
<dbReference type="GeneID" id="89939161"/>
<sequence>MLRCIGLDRIPPLSPLSPLGSSTRIIQAKPGHLWMIDQVATSRLGELVESQYSQPANLPAEKDTENSRI</sequence>
<evidence type="ECO:0000313" key="2">
    <source>
        <dbReference type="EMBL" id="KAK4113073.1"/>
    </source>
</evidence>
<dbReference type="EMBL" id="MU853340">
    <property type="protein sequence ID" value="KAK4113073.1"/>
    <property type="molecule type" value="Genomic_DNA"/>
</dbReference>
<name>A0AAN6TER6_9PEZI</name>
<reference evidence="2" key="1">
    <citation type="journal article" date="2023" name="Mol. Phylogenet. Evol.">
        <title>Genome-scale phylogeny and comparative genomics of the fungal order Sordariales.</title>
        <authorList>
            <person name="Hensen N."/>
            <person name="Bonometti L."/>
            <person name="Westerberg I."/>
            <person name="Brannstrom I.O."/>
            <person name="Guillou S."/>
            <person name="Cros-Aarteil S."/>
            <person name="Calhoun S."/>
            <person name="Haridas S."/>
            <person name="Kuo A."/>
            <person name="Mondo S."/>
            <person name="Pangilinan J."/>
            <person name="Riley R."/>
            <person name="LaButti K."/>
            <person name="Andreopoulos B."/>
            <person name="Lipzen A."/>
            <person name="Chen C."/>
            <person name="Yan M."/>
            <person name="Daum C."/>
            <person name="Ng V."/>
            <person name="Clum A."/>
            <person name="Steindorff A."/>
            <person name="Ohm R.A."/>
            <person name="Martin F."/>
            <person name="Silar P."/>
            <person name="Natvig D.O."/>
            <person name="Lalanne C."/>
            <person name="Gautier V."/>
            <person name="Ament-Velasquez S.L."/>
            <person name="Kruys A."/>
            <person name="Hutchinson M.I."/>
            <person name="Powell A.J."/>
            <person name="Barry K."/>
            <person name="Miller A.N."/>
            <person name="Grigoriev I.V."/>
            <person name="Debuchy R."/>
            <person name="Gladieux P."/>
            <person name="Hiltunen Thoren M."/>
            <person name="Johannesson H."/>
        </authorList>
    </citation>
    <scope>NUCLEOTIDE SEQUENCE</scope>
    <source>
        <strain evidence="2">CBS 508.74</strain>
    </source>
</reference>